<proteinExistence type="predicted"/>
<feature type="region of interest" description="Disordered" evidence="1">
    <location>
        <begin position="1"/>
        <end position="25"/>
    </location>
</feature>
<keyword evidence="3" id="KW-1185">Reference proteome</keyword>
<organism evidence="2 3">
    <name type="scientific">Pelagomonas calceolata</name>
    <dbReference type="NCBI Taxonomy" id="35677"/>
    <lineage>
        <taxon>Eukaryota</taxon>
        <taxon>Sar</taxon>
        <taxon>Stramenopiles</taxon>
        <taxon>Ochrophyta</taxon>
        <taxon>Pelagophyceae</taxon>
        <taxon>Pelagomonadales</taxon>
        <taxon>Pelagomonadaceae</taxon>
        <taxon>Pelagomonas</taxon>
    </lineage>
</organism>
<comment type="caution">
    <text evidence="2">The sequence shown here is derived from an EMBL/GenBank/DDBJ whole genome shotgun (WGS) entry which is preliminary data.</text>
</comment>
<protein>
    <submittedName>
        <fullName evidence="2">Uncharacterized protein</fullName>
    </submittedName>
</protein>
<dbReference type="EMBL" id="CAKKNE010000004">
    <property type="protein sequence ID" value="CAH0372987.1"/>
    <property type="molecule type" value="Genomic_DNA"/>
</dbReference>
<dbReference type="Proteomes" id="UP000789595">
    <property type="component" value="Unassembled WGS sequence"/>
</dbReference>
<evidence type="ECO:0000313" key="2">
    <source>
        <dbReference type="EMBL" id="CAH0372987.1"/>
    </source>
</evidence>
<name>A0A8J2SSR0_9STRA</name>
<evidence type="ECO:0000313" key="3">
    <source>
        <dbReference type="Proteomes" id="UP000789595"/>
    </source>
</evidence>
<dbReference type="AlphaFoldDB" id="A0A8J2SSR0"/>
<accession>A0A8J2SSR0</accession>
<sequence>MQPHEADDEEQAVAETPLLAQKPRRRPHLAAAAAATLMLVGAAATPTARTAIQKLWTPFDGTLMPPDDWAGFSCELYDDDTRYPVAPWATEDGDPATDCTVQDATPERCEACLNHEVCASVCGEATANCDGGSGDMEFLEPCMWETITNLQDVCGNTFEAVAPLSSANIAPWDALTDTIDWSCPTHAFCNQCADDTEPGGINRYCVALMLKTSSLYPHLDLFDHLESYWCWPEVWQAIEDASFFDAFSDKLNPRLAFEDRTTGSR</sequence>
<feature type="compositionally biased region" description="Acidic residues" evidence="1">
    <location>
        <begin position="1"/>
        <end position="12"/>
    </location>
</feature>
<reference evidence="2" key="1">
    <citation type="submission" date="2021-11" db="EMBL/GenBank/DDBJ databases">
        <authorList>
            <consortium name="Genoscope - CEA"/>
            <person name="William W."/>
        </authorList>
    </citation>
    <scope>NUCLEOTIDE SEQUENCE</scope>
</reference>
<gene>
    <name evidence="2" type="ORF">PECAL_4P01510</name>
</gene>
<evidence type="ECO:0000256" key="1">
    <source>
        <dbReference type="SAM" id="MobiDB-lite"/>
    </source>
</evidence>